<feature type="transmembrane region" description="Helical" evidence="14">
    <location>
        <begin position="270"/>
        <end position="292"/>
    </location>
</feature>
<feature type="domain" description="C-type lectin" evidence="15">
    <location>
        <begin position="663"/>
        <end position="766"/>
    </location>
</feature>
<keyword evidence="9 14" id="KW-0472">Membrane</keyword>
<dbReference type="EMBL" id="JAYMGO010000004">
    <property type="protein sequence ID" value="KAL1276226.1"/>
    <property type="molecule type" value="Genomic_DNA"/>
</dbReference>
<feature type="transmembrane region" description="Helical" evidence="14">
    <location>
        <begin position="369"/>
        <end position="390"/>
    </location>
</feature>
<feature type="transmembrane region" description="Helical" evidence="14">
    <location>
        <begin position="128"/>
        <end position="147"/>
    </location>
</feature>
<evidence type="ECO:0000256" key="10">
    <source>
        <dbReference type="ARBA" id="ARBA00023157"/>
    </source>
</evidence>
<keyword evidence="4" id="KW-1003">Cell membrane</keyword>
<dbReference type="PROSITE" id="PS00456">
    <property type="entry name" value="NA_SOLUT_SYMP_1"/>
    <property type="match status" value="1"/>
</dbReference>
<keyword evidence="12" id="KW-0739">Sodium transport</keyword>
<dbReference type="SUPFAM" id="SSF56436">
    <property type="entry name" value="C-type lectin-like"/>
    <property type="match status" value="3"/>
</dbReference>
<dbReference type="PANTHER" id="PTHR42985:SF2">
    <property type="entry name" value="SODIUM-DEPENDENT MULTIVITAMIN TRANSPORTER"/>
    <property type="match status" value="1"/>
</dbReference>
<comment type="subcellular location">
    <subcellularLocation>
        <location evidence="1">Cell membrane</location>
        <topology evidence="1">Multi-pass membrane protein</topology>
    </subcellularLocation>
</comment>
<feature type="transmembrane region" description="Helical" evidence="14">
    <location>
        <begin position="185"/>
        <end position="207"/>
    </location>
</feature>
<protein>
    <recommendedName>
        <fullName evidence="15">C-type lectin domain-containing protein</fullName>
    </recommendedName>
</protein>
<dbReference type="InterPro" id="IPR038377">
    <property type="entry name" value="Na/Glc_symporter_sf"/>
</dbReference>
<evidence type="ECO:0000256" key="13">
    <source>
        <dbReference type="ARBA" id="ARBA00036099"/>
    </source>
</evidence>
<evidence type="ECO:0000256" key="11">
    <source>
        <dbReference type="ARBA" id="ARBA00023180"/>
    </source>
</evidence>
<evidence type="ECO:0000256" key="9">
    <source>
        <dbReference type="ARBA" id="ARBA00023136"/>
    </source>
</evidence>
<feature type="transmembrane region" description="Helical" evidence="14">
    <location>
        <begin position="240"/>
        <end position="258"/>
    </location>
</feature>
<keyword evidence="3" id="KW-0813">Transport</keyword>
<dbReference type="Gene3D" id="1.20.1730.10">
    <property type="entry name" value="Sodium/glucose cotransporter"/>
    <property type="match status" value="1"/>
</dbReference>
<feature type="transmembrane region" description="Helical" evidence="14">
    <location>
        <begin position="433"/>
        <end position="453"/>
    </location>
</feature>
<gene>
    <name evidence="16" type="ORF">QQF64_035849</name>
</gene>
<dbReference type="CDD" id="cd03602">
    <property type="entry name" value="CLECT_1"/>
    <property type="match status" value="2"/>
</dbReference>
<evidence type="ECO:0000256" key="3">
    <source>
        <dbReference type="ARBA" id="ARBA00022448"/>
    </source>
</evidence>
<dbReference type="Pfam" id="PF00474">
    <property type="entry name" value="SSF"/>
    <property type="match status" value="1"/>
</dbReference>
<evidence type="ECO:0000256" key="7">
    <source>
        <dbReference type="ARBA" id="ARBA00023053"/>
    </source>
</evidence>
<feature type="domain" description="C-type lectin" evidence="15">
    <location>
        <begin position="546"/>
        <end position="650"/>
    </location>
</feature>
<keyword evidence="8" id="KW-0406">Ion transport</keyword>
<dbReference type="InterPro" id="IPR051163">
    <property type="entry name" value="Sodium:Solute_Symporter_SSF"/>
</dbReference>
<evidence type="ECO:0000256" key="14">
    <source>
        <dbReference type="SAM" id="Phobius"/>
    </source>
</evidence>
<evidence type="ECO:0000256" key="8">
    <source>
        <dbReference type="ARBA" id="ARBA00023065"/>
    </source>
</evidence>
<feature type="transmembrane region" description="Helical" evidence="14">
    <location>
        <begin position="327"/>
        <end position="348"/>
    </location>
</feature>
<organism evidence="16 17">
    <name type="scientific">Cirrhinus molitorella</name>
    <name type="common">mud carp</name>
    <dbReference type="NCBI Taxonomy" id="172907"/>
    <lineage>
        <taxon>Eukaryota</taxon>
        <taxon>Metazoa</taxon>
        <taxon>Chordata</taxon>
        <taxon>Craniata</taxon>
        <taxon>Vertebrata</taxon>
        <taxon>Euteleostomi</taxon>
        <taxon>Actinopterygii</taxon>
        <taxon>Neopterygii</taxon>
        <taxon>Teleostei</taxon>
        <taxon>Ostariophysi</taxon>
        <taxon>Cypriniformes</taxon>
        <taxon>Cyprinidae</taxon>
        <taxon>Labeoninae</taxon>
        <taxon>Labeonini</taxon>
        <taxon>Cirrhinus</taxon>
    </lineage>
</organism>
<dbReference type="Pfam" id="PF00059">
    <property type="entry name" value="Lectin_C"/>
    <property type="match status" value="3"/>
</dbReference>
<comment type="similarity">
    <text evidence="2">Belongs to the sodium:solute symporter (SSF) (TC 2.A.21) family.</text>
</comment>
<dbReference type="InterPro" id="IPR001734">
    <property type="entry name" value="Na/solute_symporter"/>
</dbReference>
<feature type="transmembrane region" description="Helical" evidence="14">
    <location>
        <begin position="12"/>
        <end position="33"/>
    </location>
</feature>
<dbReference type="CDD" id="cd00037">
    <property type="entry name" value="CLECT"/>
    <property type="match status" value="1"/>
</dbReference>
<evidence type="ECO:0000259" key="15">
    <source>
        <dbReference type="PROSITE" id="PS50041"/>
    </source>
</evidence>
<feature type="transmembrane region" description="Helical" evidence="14">
    <location>
        <begin position="396"/>
        <end position="421"/>
    </location>
</feature>
<accession>A0ABR3NHE1</accession>
<evidence type="ECO:0000313" key="17">
    <source>
        <dbReference type="Proteomes" id="UP001558613"/>
    </source>
</evidence>
<feature type="transmembrane region" description="Helical" evidence="14">
    <location>
        <begin position="53"/>
        <end position="72"/>
    </location>
</feature>
<dbReference type="PROSITE" id="PS00615">
    <property type="entry name" value="C_TYPE_LECTIN_1"/>
    <property type="match status" value="1"/>
</dbReference>
<dbReference type="Gene3D" id="3.10.100.10">
    <property type="entry name" value="Mannose-Binding Protein A, subunit A"/>
    <property type="match status" value="3"/>
</dbReference>
<evidence type="ECO:0000313" key="16">
    <source>
        <dbReference type="EMBL" id="KAL1276226.1"/>
    </source>
</evidence>
<feature type="transmembrane region" description="Helical" evidence="14">
    <location>
        <begin position="498"/>
        <end position="519"/>
    </location>
</feature>
<keyword evidence="5 14" id="KW-0812">Transmembrane</keyword>
<dbReference type="InterPro" id="IPR018212">
    <property type="entry name" value="Na/solute_symporter_CS"/>
</dbReference>
<feature type="transmembrane region" description="Helical" evidence="14">
    <location>
        <begin position="84"/>
        <end position="107"/>
    </location>
</feature>
<dbReference type="InterPro" id="IPR016187">
    <property type="entry name" value="CTDL_fold"/>
</dbReference>
<evidence type="ECO:0000256" key="6">
    <source>
        <dbReference type="ARBA" id="ARBA00022989"/>
    </source>
</evidence>
<evidence type="ECO:0000256" key="1">
    <source>
        <dbReference type="ARBA" id="ARBA00004651"/>
    </source>
</evidence>
<keyword evidence="10" id="KW-1015">Disulfide bond</keyword>
<keyword evidence="11" id="KW-0325">Glycoprotein</keyword>
<sequence length="887" mass="98711">MDPTGHKNFTVIDYVIFALLLVASAAIGLYYAFTGGRQRTTREFLYADRSMKCLPLALSLMASFQSAVAIIGTPAEVYANGTQYWFIGCSYILGLLIPAHIFIPVFYRLQLTSVYQYLELRFCKAVRICGTATFIFQMVIYICVGIYTPALALNAVTGFHLWGAVLATGLVCTFYTALGGLKAVVWTDVFQTVVMFTGQLAVVIVGIHEAGGLSDAWAKVRDGGRISSIDLNPDPTVRHTFWTLGVGGVFLMLSLYGVNQTQVQRSCYMVFPCLQVSLMLSCVMGLVMYAYYGDNSPLEQQYVTSKDQMVLYFVMDMLQNFPGLPGLFVACLFSASLSTVSSAFNSLATVTMVDLIEPHYSMTEARATLLSKMLAVSYGIICLAMAYVIHLMNSSVLQAALSIFGMVGGPLLGLFCLGIFFPCANSIGAVTGLASGLVMSFWVGIGGFLSGMASSVQVLPLNSTNTVPDVFENITAVPAIVDAASKSEGLNGLYSLSYMWYSALNYFIVVLVGLVISFLTEMDQTLYFTLLLIALCSVSECVQRQYHFINENKTWTEAQRYCREKYTDLATVDNMNDMNELKKSVNDKRVQFVWIGLQKTGRDEWQWSSGEPALYLNWATGQPEGSNCVIMLNGQWHDLPCSENQHFICNNTNTGPVLGNQTMNWRDAQSYCRQNHIDLVSVRNQNESQQVQQIISDRHLSGSHVWIGLFRDSWQWSDQSNSSFRYWKTGEPNNAGGVENCTNLNQDAQGQWHDRSCSSQLTFVCHEDKLILIKENLTWSEALRYCRQNHVDLVSVHSGEIQHGVMNVVKGASTAAVWLGLHNYCVMNMWLWVSGEMVCYHNWAPGNGTTQENCKLENRKGAVQSGGDQRWISLPESHKLNFICNRY</sequence>
<keyword evidence="17" id="KW-1185">Reference proteome</keyword>
<keyword evidence="6 14" id="KW-1133">Transmembrane helix</keyword>
<dbReference type="NCBIfam" id="TIGR00813">
    <property type="entry name" value="sss"/>
    <property type="match status" value="1"/>
</dbReference>
<comment type="caution">
    <text evidence="16">The sequence shown here is derived from an EMBL/GenBank/DDBJ whole genome shotgun (WGS) entry which is preliminary data.</text>
</comment>
<reference evidence="16 17" key="1">
    <citation type="submission" date="2023-09" db="EMBL/GenBank/DDBJ databases">
        <authorList>
            <person name="Wang M."/>
        </authorList>
    </citation>
    <scope>NUCLEOTIDE SEQUENCE [LARGE SCALE GENOMIC DNA]</scope>
    <source>
        <strain evidence="16">GT-2023</strain>
        <tissue evidence="16">Liver</tissue>
    </source>
</reference>
<dbReference type="InterPro" id="IPR018378">
    <property type="entry name" value="C-type_lectin_CS"/>
</dbReference>
<feature type="transmembrane region" description="Helical" evidence="14">
    <location>
        <begin position="526"/>
        <end position="546"/>
    </location>
</feature>
<dbReference type="InterPro" id="IPR016186">
    <property type="entry name" value="C-type_lectin-like/link_sf"/>
</dbReference>
<evidence type="ECO:0000256" key="5">
    <source>
        <dbReference type="ARBA" id="ARBA00022692"/>
    </source>
</evidence>
<evidence type="ECO:0000256" key="4">
    <source>
        <dbReference type="ARBA" id="ARBA00022475"/>
    </source>
</evidence>
<dbReference type="InterPro" id="IPR001304">
    <property type="entry name" value="C-type_lectin-like"/>
</dbReference>
<feature type="transmembrane region" description="Helical" evidence="14">
    <location>
        <begin position="159"/>
        <end position="178"/>
    </location>
</feature>
<dbReference type="Proteomes" id="UP001558613">
    <property type="component" value="Unassembled WGS sequence"/>
</dbReference>
<dbReference type="PANTHER" id="PTHR42985">
    <property type="entry name" value="SODIUM-COUPLED MONOCARBOXYLATE TRANSPORTER"/>
    <property type="match status" value="1"/>
</dbReference>
<evidence type="ECO:0000256" key="12">
    <source>
        <dbReference type="ARBA" id="ARBA00023201"/>
    </source>
</evidence>
<comment type="catalytic activity">
    <reaction evidence="13">
        <text>iodide(out) + 2 Na(+)(out) = iodide(in) + 2 Na(+)(in)</text>
        <dbReference type="Rhea" id="RHEA:71207"/>
        <dbReference type="ChEBI" id="CHEBI:16382"/>
        <dbReference type="ChEBI" id="CHEBI:29101"/>
    </reaction>
</comment>
<dbReference type="PROSITE" id="PS50041">
    <property type="entry name" value="C_TYPE_LECTIN_2"/>
    <property type="match status" value="3"/>
</dbReference>
<dbReference type="SMART" id="SM00034">
    <property type="entry name" value="CLECT"/>
    <property type="match status" value="3"/>
</dbReference>
<feature type="domain" description="C-type lectin" evidence="15">
    <location>
        <begin position="774"/>
        <end position="885"/>
    </location>
</feature>
<evidence type="ECO:0000256" key="2">
    <source>
        <dbReference type="ARBA" id="ARBA00006434"/>
    </source>
</evidence>
<proteinExistence type="inferred from homology"/>
<name>A0ABR3NHE1_9TELE</name>
<dbReference type="PROSITE" id="PS50283">
    <property type="entry name" value="NA_SOLUT_SYMP_3"/>
    <property type="match status" value="1"/>
</dbReference>
<keyword evidence="7" id="KW-0915">Sodium</keyword>